<evidence type="ECO:0000313" key="2">
    <source>
        <dbReference type="Proteomes" id="UP000886998"/>
    </source>
</evidence>
<name>A0A8X6IF38_9ARAC</name>
<organism evidence="1 2">
    <name type="scientific">Trichonephila inaurata madagascariensis</name>
    <dbReference type="NCBI Taxonomy" id="2747483"/>
    <lineage>
        <taxon>Eukaryota</taxon>
        <taxon>Metazoa</taxon>
        <taxon>Ecdysozoa</taxon>
        <taxon>Arthropoda</taxon>
        <taxon>Chelicerata</taxon>
        <taxon>Arachnida</taxon>
        <taxon>Araneae</taxon>
        <taxon>Araneomorphae</taxon>
        <taxon>Entelegynae</taxon>
        <taxon>Araneoidea</taxon>
        <taxon>Nephilidae</taxon>
        <taxon>Trichonephila</taxon>
        <taxon>Trichonephila inaurata</taxon>
    </lineage>
</organism>
<reference evidence="1" key="1">
    <citation type="submission" date="2020-08" db="EMBL/GenBank/DDBJ databases">
        <title>Multicomponent nature underlies the extraordinary mechanical properties of spider dragline silk.</title>
        <authorList>
            <person name="Kono N."/>
            <person name="Nakamura H."/>
            <person name="Mori M."/>
            <person name="Yoshida Y."/>
            <person name="Ohtoshi R."/>
            <person name="Malay A.D."/>
            <person name="Moran D.A.P."/>
            <person name="Tomita M."/>
            <person name="Numata K."/>
            <person name="Arakawa K."/>
        </authorList>
    </citation>
    <scope>NUCLEOTIDE SEQUENCE</scope>
</reference>
<dbReference type="Proteomes" id="UP000886998">
    <property type="component" value="Unassembled WGS sequence"/>
</dbReference>
<sequence length="88" mass="9994">MAGKRKRNNSQLIVFKWGFLIGLKIAQCSMLSRLNVFEGVRSSGPHRIFSDYSDNKARRPKNCALIVRHSTCKADSRSTFGLHVKENL</sequence>
<accession>A0A8X6IF38</accession>
<gene>
    <name evidence="1" type="ORF">TNIN_294611</name>
</gene>
<dbReference type="EMBL" id="BMAV01025660">
    <property type="protein sequence ID" value="GFS43491.1"/>
    <property type="molecule type" value="Genomic_DNA"/>
</dbReference>
<keyword evidence="2" id="KW-1185">Reference proteome</keyword>
<comment type="caution">
    <text evidence="1">The sequence shown here is derived from an EMBL/GenBank/DDBJ whole genome shotgun (WGS) entry which is preliminary data.</text>
</comment>
<protein>
    <submittedName>
        <fullName evidence="1">Uncharacterized protein</fullName>
    </submittedName>
</protein>
<dbReference type="AlphaFoldDB" id="A0A8X6IF38"/>
<evidence type="ECO:0000313" key="1">
    <source>
        <dbReference type="EMBL" id="GFS43491.1"/>
    </source>
</evidence>
<proteinExistence type="predicted"/>